<organism evidence="1 2">
    <name type="scientific">Methanosarcina mazei SarPi</name>
    <dbReference type="NCBI Taxonomy" id="1434115"/>
    <lineage>
        <taxon>Archaea</taxon>
        <taxon>Methanobacteriati</taxon>
        <taxon>Methanobacteriota</taxon>
        <taxon>Stenosarchaea group</taxon>
        <taxon>Methanomicrobia</taxon>
        <taxon>Methanosarcinales</taxon>
        <taxon>Methanosarcinaceae</taxon>
        <taxon>Methanosarcina</taxon>
    </lineage>
</organism>
<dbReference type="Proteomes" id="UP000033116">
    <property type="component" value="Chromosome"/>
</dbReference>
<protein>
    <recommendedName>
        <fullName evidence="3">DUF72 domain-containing protein</fullName>
    </recommendedName>
</protein>
<dbReference type="Gene3D" id="3.20.20.410">
    <property type="entry name" value="Protein of unknown function UPF0759"/>
    <property type="match status" value="1"/>
</dbReference>
<reference evidence="1 2" key="1">
    <citation type="submission" date="2014-07" db="EMBL/GenBank/DDBJ databases">
        <title>Methanogenic archaea and the global carbon cycle.</title>
        <authorList>
            <person name="Henriksen J.R."/>
            <person name="Luke J."/>
            <person name="Reinhart S."/>
            <person name="Benedict M.N."/>
            <person name="Youngblut N.D."/>
            <person name="Metcalf M.E."/>
            <person name="Whitaker R.J."/>
            <person name="Metcalf W.W."/>
        </authorList>
    </citation>
    <scope>NUCLEOTIDE SEQUENCE [LARGE SCALE GENOMIC DNA]</scope>
    <source>
        <strain evidence="1 2">SarPi</strain>
    </source>
</reference>
<accession>A0A0E3R8V1</accession>
<evidence type="ECO:0008006" key="3">
    <source>
        <dbReference type="Google" id="ProtNLM"/>
    </source>
</evidence>
<dbReference type="Pfam" id="PF01904">
    <property type="entry name" value="DUF72"/>
    <property type="match status" value="1"/>
</dbReference>
<proteinExistence type="predicted"/>
<dbReference type="PANTHER" id="PTHR30348:SF4">
    <property type="entry name" value="DUF72 DOMAIN-CONTAINING PROTEIN"/>
    <property type="match status" value="1"/>
</dbReference>
<gene>
    <name evidence="1" type="ORF">MSMAP_1718</name>
</gene>
<dbReference type="HOGENOM" id="CLU_046519_0_1_2"/>
<evidence type="ECO:0000313" key="1">
    <source>
        <dbReference type="EMBL" id="AKB61703.1"/>
    </source>
</evidence>
<sequence>MDAFVGTSGWYYEWNKKKNLDWFVENSGLNSVELNASFYRFPFPGNVKSWGEKGKGLRWSVKVHRSITHWRQFGESALEIWENFRELFKPMDHLIDFYLFQAPPRFEEIERALKFAEKTGLGERFALEIRNKELLGNDELCGRFLNRVTLVSADSPDYINRIFPGKTVYMRMHGRENWYSYNYSQEEIKETIEKITELEREKVYIYFNNNHKMLENARKALKAFSGL</sequence>
<evidence type="ECO:0000313" key="2">
    <source>
        <dbReference type="Proteomes" id="UP000033116"/>
    </source>
</evidence>
<dbReference type="PANTHER" id="PTHR30348">
    <property type="entry name" value="UNCHARACTERIZED PROTEIN YECE"/>
    <property type="match status" value="1"/>
</dbReference>
<dbReference type="InterPro" id="IPR002763">
    <property type="entry name" value="DUF72"/>
</dbReference>
<dbReference type="InterPro" id="IPR036520">
    <property type="entry name" value="UPF0759_sf"/>
</dbReference>
<dbReference type="AlphaFoldDB" id="A0A0E3R8V1"/>
<dbReference type="SUPFAM" id="SSF117396">
    <property type="entry name" value="TM1631-like"/>
    <property type="match status" value="1"/>
</dbReference>
<dbReference type="GeneID" id="24864930"/>
<name>A0A0E3R8V1_METMZ</name>
<dbReference type="RefSeq" id="WP_048043311.1">
    <property type="nucleotide sequence ID" value="NZ_CP009511.1"/>
</dbReference>
<dbReference type="EMBL" id="CP009511">
    <property type="protein sequence ID" value="AKB61703.1"/>
    <property type="molecule type" value="Genomic_DNA"/>
</dbReference>
<dbReference type="PATRIC" id="fig|1434115.4.peg.2189"/>